<dbReference type="Gene3D" id="3.40.50.11550">
    <property type="match status" value="1"/>
</dbReference>
<dbReference type="EMBL" id="JABAIK010000001">
    <property type="protein sequence ID" value="NLS11420.1"/>
    <property type="molecule type" value="Genomic_DNA"/>
</dbReference>
<keyword evidence="4" id="KW-1185">Reference proteome</keyword>
<dbReference type="Proteomes" id="UP000535589">
    <property type="component" value="Unassembled WGS sequence"/>
</dbReference>
<dbReference type="PROSITE" id="PS51257">
    <property type="entry name" value="PROKAR_LIPOPROTEIN"/>
    <property type="match status" value="1"/>
</dbReference>
<evidence type="ECO:0000259" key="2">
    <source>
        <dbReference type="Pfam" id="PF04187"/>
    </source>
</evidence>
<evidence type="ECO:0000313" key="4">
    <source>
        <dbReference type="Proteomes" id="UP000535589"/>
    </source>
</evidence>
<name>A0A7X8TMD6_9VIBR</name>
<feature type="domain" description="Haem-binding uptake Tiki superfamily ChaN" evidence="2">
    <location>
        <begin position="56"/>
        <end position="253"/>
    </location>
</feature>
<accession>A0A7X8TMD6</accession>
<keyword evidence="3" id="KW-0449">Lipoprotein</keyword>
<proteinExistence type="predicted"/>
<dbReference type="Pfam" id="PF04187">
    <property type="entry name" value="Cofac_haem_bdg"/>
    <property type="match status" value="1"/>
</dbReference>
<reference evidence="3 4" key="1">
    <citation type="submission" date="2020-04" db="EMBL/GenBank/DDBJ databases">
        <title>Vibrio sp. SM6, a novel species isolated from seawater.</title>
        <authorList>
            <person name="Wang X."/>
        </authorList>
    </citation>
    <scope>NUCLEOTIDE SEQUENCE [LARGE SCALE GENOMIC DNA]</scope>
    <source>
        <strain evidence="3 4">SM6</strain>
    </source>
</reference>
<organism evidence="3 4">
    <name type="scientific">Vibrio agarilyticus</name>
    <dbReference type="NCBI Taxonomy" id="2726741"/>
    <lineage>
        <taxon>Bacteria</taxon>
        <taxon>Pseudomonadati</taxon>
        <taxon>Pseudomonadota</taxon>
        <taxon>Gammaproteobacteria</taxon>
        <taxon>Vibrionales</taxon>
        <taxon>Vibrionaceae</taxon>
        <taxon>Vibrio</taxon>
    </lineage>
</organism>
<feature type="signal peptide" evidence="1">
    <location>
        <begin position="1"/>
        <end position="21"/>
    </location>
</feature>
<gene>
    <name evidence="3" type="ORF">HGP28_00780</name>
</gene>
<protein>
    <submittedName>
        <fullName evidence="3">ChaN family lipoprotein</fullName>
    </submittedName>
</protein>
<dbReference type="CDD" id="cd14727">
    <property type="entry name" value="ChanN-like"/>
    <property type="match status" value="1"/>
</dbReference>
<dbReference type="InterPro" id="IPR007314">
    <property type="entry name" value="Cofac_haem-bd_dom"/>
</dbReference>
<keyword evidence="1" id="KW-0732">Signal</keyword>
<feature type="chain" id="PRO_5030867136" evidence="1">
    <location>
        <begin position="22"/>
        <end position="330"/>
    </location>
</feature>
<dbReference type="SUPFAM" id="SSF159501">
    <property type="entry name" value="EreA/ChaN-like"/>
    <property type="match status" value="1"/>
</dbReference>
<comment type="caution">
    <text evidence="3">The sequence shown here is derived from an EMBL/GenBank/DDBJ whole genome shotgun (WGS) entry which is preliminary data.</text>
</comment>
<evidence type="ECO:0000313" key="3">
    <source>
        <dbReference type="EMBL" id="NLS11420.1"/>
    </source>
</evidence>
<dbReference type="AlphaFoldDB" id="A0A7X8TMD6"/>
<sequence>MMLRTAIIPIILVTLSGCVTAPNYAPIESKTPDPLNTLYDYQVYGQNGEIGTTTQLAQQLAHYDIILVGEYHSHPGIHRLQTDLFYQMVQVAPVQLSMEQFSRDKQAIVSNYIKGEIGEALFLEQANAWPNYKSDYRGIVEIAKAYNRDVIAANAPRNMVKCIGRHGDRYIESLSLSDRALLASEINTQSRPYKTQFMQLMGLASGENPSPRYEQLYQAQITWDATMAESMLQASYVDTPIYHIAGNYHVDQAGALDHALLARDSRLKIAKVVPFFSEKPPIPASSRLDSYFVRVQPLPLEHLNEDERKLAYKRGHSAGAKEPVICFVKE</sequence>
<evidence type="ECO:0000256" key="1">
    <source>
        <dbReference type="SAM" id="SignalP"/>
    </source>
</evidence>